<protein>
    <recommendedName>
        <fullName evidence="4 11">Diacylglycerol O-acyltransferase</fullName>
        <ecNumber evidence="4 11">2.3.1.20</ecNumber>
    </recommendedName>
</protein>
<evidence type="ECO:0000313" key="16">
    <source>
        <dbReference type="Proteomes" id="UP000580861"/>
    </source>
</evidence>
<dbReference type="GO" id="GO:0001666">
    <property type="term" value="P:response to hypoxia"/>
    <property type="evidence" value="ECO:0007669"/>
    <property type="project" value="TreeGrafter"/>
</dbReference>
<evidence type="ECO:0000256" key="8">
    <source>
        <dbReference type="ARBA" id="ARBA00023098"/>
    </source>
</evidence>
<dbReference type="InterPro" id="IPR045034">
    <property type="entry name" value="O-acyltransferase_WSD1-like"/>
</dbReference>
<dbReference type="GO" id="GO:0051701">
    <property type="term" value="P:biological process involved in interaction with host"/>
    <property type="evidence" value="ECO:0007669"/>
    <property type="project" value="TreeGrafter"/>
</dbReference>
<dbReference type="GO" id="GO:0005886">
    <property type="term" value="C:plasma membrane"/>
    <property type="evidence" value="ECO:0007669"/>
    <property type="project" value="TreeGrafter"/>
</dbReference>
<keyword evidence="5 11" id="KW-0444">Lipid biosynthesis</keyword>
<evidence type="ECO:0000313" key="15">
    <source>
        <dbReference type="EMBL" id="MBB5852588.1"/>
    </source>
</evidence>
<evidence type="ECO:0000259" key="14">
    <source>
        <dbReference type="Pfam" id="PF06974"/>
    </source>
</evidence>
<keyword evidence="16" id="KW-1185">Reference proteome</keyword>
<keyword evidence="8 11" id="KW-0443">Lipid metabolism</keyword>
<evidence type="ECO:0000256" key="9">
    <source>
        <dbReference type="ARBA" id="ARBA00023315"/>
    </source>
</evidence>
<comment type="pathway">
    <text evidence="2">Lipid metabolism.</text>
</comment>
<dbReference type="AlphaFoldDB" id="A0A841B2J6"/>
<evidence type="ECO:0000256" key="12">
    <source>
        <dbReference type="SAM" id="MobiDB-lite"/>
    </source>
</evidence>
<dbReference type="Proteomes" id="UP000580861">
    <property type="component" value="Unassembled WGS sequence"/>
</dbReference>
<evidence type="ECO:0000256" key="10">
    <source>
        <dbReference type="ARBA" id="ARBA00048109"/>
    </source>
</evidence>
<dbReference type="Pfam" id="PF06974">
    <property type="entry name" value="WS_DGAT_C"/>
    <property type="match status" value="1"/>
</dbReference>
<evidence type="ECO:0000256" key="3">
    <source>
        <dbReference type="ARBA" id="ARBA00009587"/>
    </source>
</evidence>
<dbReference type="EC" id="2.3.1.20" evidence="4 11"/>
<evidence type="ECO:0000256" key="7">
    <source>
        <dbReference type="ARBA" id="ARBA00022798"/>
    </source>
</evidence>
<evidence type="ECO:0000259" key="13">
    <source>
        <dbReference type="Pfam" id="PF03007"/>
    </source>
</evidence>
<comment type="catalytic activity">
    <reaction evidence="10 11">
        <text>an acyl-CoA + a 1,2-diacyl-sn-glycerol = a triacyl-sn-glycerol + CoA</text>
        <dbReference type="Rhea" id="RHEA:10868"/>
        <dbReference type="ChEBI" id="CHEBI:17815"/>
        <dbReference type="ChEBI" id="CHEBI:57287"/>
        <dbReference type="ChEBI" id="CHEBI:58342"/>
        <dbReference type="ChEBI" id="CHEBI:64615"/>
        <dbReference type="EC" id="2.3.1.20"/>
    </reaction>
</comment>
<dbReference type="PANTHER" id="PTHR31650">
    <property type="entry name" value="O-ACYLTRANSFERASE (WSD1-LIKE) FAMILY PROTEIN"/>
    <property type="match status" value="1"/>
</dbReference>
<dbReference type="PANTHER" id="PTHR31650:SF1">
    <property type="entry name" value="WAX ESTER SYNTHASE_DIACYLGLYCEROL ACYLTRANSFERASE 4-RELATED"/>
    <property type="match status" value="1"/>
</dbReference>
<dbReference type="GO" id="GO:0004144">
    <property type="term" value="F:diacylglycerol O-acyltransferase activity"/>
    <property type="evidence" value="ECO:0007669"/>
    <property type="project" value="UniProtKB-EC"/>
</dbReference>
<dbReference type="GO" id="GO:0019432">
    <property type="term" value="P:triglyceride biosynthetic process"/>
    <property type="evidence" value="ECO:0007669"/>
    <property type="project" value="UniProtKB-UniPathway"/>
</dbReference>
<evidence type="ECO:0000256" key="1">
    <source>
        <dbReference type="ARBA" id="ARBA00004771"/>
    </source>
</evidence>
<comment type="pathway">
    <text evidence="1 11">Glycerolipid metabolism; triacylglycerol biosynthesis.</text>
</comment>
<dbReference type="UniPathway" id="UPA00282"/>
<accession>A0A841B2J6</accession>
<organism evidence="15 16">
    <name type="scientific">Amycolatopsis umgeniensis</name>
    <dbReference type="NCBI Taxonomy" id="336628"/>
    <lineage>
        <taxon>Bacteria</taxon>
        <taxon>Bacillati</taxon>
        <taxon>Actinomycetota</taxon>
        <taxon>Actinomycetes</taxon>
        <taxon>Pseudonocardiales</taxon>
        <taxon>Pseudonocardiaceae</taxon>
        <taxon>Amycolatopsis</taxon>
    </lineage>
</organism>
<comment type="caution">
    <text evidence="15">The sequence shown here is derived from an EMBL/GenBank/DDBJ whole genome shotgun (WGS) entry which is preliminary data.</text>
</comment>
<keyword evidence="9 11" id="KW-0012">Acyltransferase</keyword>
<comment type="similarity">
    <text evidence="3 11">Belongs to the long-chain O-acyltransferase family.</text>
</comment>
<dbReference type="GO" id="GO:0006071">
    <property type="term" value="P:glycerol metabolic process"/>
    <property type="evidence" value="ECO:0007669"/>
    <property type="project" value="UniProtKB-KW"/>
</dbReference>
<reference evidence="15 16" key="1">
    <citation type="submission" date="2020-08" db="EMBL/GenBank/DDBJ databases">
        <title>Sequencing the genomes of 1000 actinobacteria strains.</title>
        <authorList>
            <person name="Klenk H.-P."/>
        </authorList>
    </citation>
    <scope>NUCLEOTIDE SEQUENCE [LARGE SCALE GENOMIC DNA]</scope>
    <source>
        <strain evidence="15 16">DSM 45272</strain>
    </source>
</reference>
<evidence type="ECO:0000256" key="2">
    <source>
        <dbReference type="ARBA" id="ARBA00005189"/>
    </source>
</evidence>
<evidence type="ECO:0000256" key="11">
    <source>
        <dbReference type="RuleBase" id="RU361241"/>
    </source>
</evidence>
<feature type="domain" description="O-acyltransferase WSD1 C-terminal" evidence="14">
    <location>
        <begin position="324"/>
        <end position="469"/>
    </location>
</feature>
<dbReference type="InterPro" id="IPR014292">
    <property type="entry name" value="Acyl_transf_WS/DGAT"/>
</dbReference>
<dbReference type="EMBL" id="JACHMX010000001">
    <property type="protein sequence ID" value="MBB5852588.1"/>
    <property type="molecule type" value="Genomic_DNA"/>
</dbReference>
<evidence type="ECO:0000256" key="5">
    <source>
        <dbReference type="ARBA" id="ARBA00022516"/>
    </source>
</evidence>
<feature type="region of interest" description="Disordered" evidence="12">
    <location>
        <begin position="178"/>
        <end position="204"/>
    </location>
</feature>
<dbReference type="InterPro" id="IPR004255">
    <property type="entry name" value="O-acyltransferase_WSD1_N"/>
</dbReference>
<keyword evidence="6 11" id="KW-0808">Transferase</keyword>
<dbReference type="Pfam" id="PF03007">
    <property type="entry name" value="WS_DGAT_cat"/>
    <property type="match status" value="1"/>
</dbReference>
<dbReference type="NCBIfam" id="TIGR02946">
    <property type="entry name" value="acyl_WS_DGAT"/>
    <property type="match status" value="1"/>
</dbReference>
<keyword evidence="7 11" id="KW-0319">Glycerol metabolism</keyword>
<sequence length="478" mass="52413">MRRLWHPACSHAAARKVVPTMPFMPVTDSMFLLVETREHPMHVGGLQLFKKPEDAGPEYMRDIRRKLLDSDNMRDVFRRRPARPVNTAGHVAWATDNDLELDYHFRHSALPQPGRIRELLELTGRWHSTLLDRHRPLWEIHLVEGLQDGRFAIYSKIHHALMDGVSALRHLQGTLSDDPADLDCPPPWGRRPKPDGGRNGKASPSVLTTMGKTFNQLAGIAPAAMKVAREAFQEHRLTLPAQAPKTMLNVPIGGARRFAAQSWSLDRVRKVATAAGVSRNDVVLAMCSGALRDYLMEQNALPDAPLTAMVPVSLRRKDSGDAAGNNIGALLCNLATHLTDPAARLATINASMRNGKKLFSELTPLQTLLLSGINVAQLGVSPIPGIVNNTKPPFNLVISNVPGPRKQMYWNGASLDGIYPASVLLDGQALNITLTSNGDNLDFGVTGCRRSVPHLQRILTHLDTALAELEHAVSVGRG</sequence>
<evidence type="ECO:0000256" key="4">
    <source>
        <dbReference type="ARBA" id="ARBA00013244"/>
    </source>
</evidence>
<gene>
    <name evidence="15" type="ORF">HDA45_002675</name>
</gene>
<dbReference type="SUPFAM" id="SSF52777">
    <property type="entry name" value="CoA-dependent acyltransferases"/>
    <property type="match status" value="1"/>
</dbReference>
<name>A0A841B2J6_9PSEU</name>
<dbReference type="GO" id="GO:0071731">
    <property type="term" value="P:response to nitric oxide"/>
    <property type="evidence" value="ECO:0007669"/>
    <property type="project" value="TreeGrafter"/>
</dbReference>
<evidence type="ECO:0000256" key="6">
    <source>
        <dbReference type="ARBA" id="ARBA00022679"/>
    </source>
</evidence>
<dbReference type="InterPro" id="IPR009721">
    <property type="entry name" value="O-acyltransferase_WSD1_C"/>
</dbReference>
<proteinExistence type="inferred from homology"/>
<feature type="domain" description="O-acyltransferase WSD1-like N-terminal" evidence="13">
    <location>
        <begin position="27"/>
        <end position="283"/>
    </location>
</feature>